<reference evidence="2 3" key="1">
    <citation type="submission" date="2020-01" db="EMBL/GenBank/DDBJ databases">
        <authorList>
            <person name="Gupta K D."/>
        </authorList>
    </citation>
    <scope>NUCLEOTIDE SEQUENCE [LARGE SCALE GENOMIC DNA]</scope>
</reference>
<feature type="compositionally biased region" description="Polar residues" evidence="1">
    <location>
        <begin position="51"/>
        <end position="63"/>
    </location>
</feature>
<comment type="caution">
    <text evidence="2">The sequence shown here is derived from an EMBL/GenBank/DDBJ whole genome shotgun (WGS) entry which is preliminary data.</text>
</comment>
<sequence>MSRDTRRRLMAETSEFGEMITARPRLMRSRGSSLSTQDSFNTRDGLGTGLEASSGSPSFNNENGVDGTRVKMQTRVAVRDKTPHQFQVVPLRDASKYATTRPELSTKLPTHSNHQRNQILCSPSGKPAPIRQARTLESLPSLQSVEKVASMDTAETKVPDHYPSQLFIPSKLVPLLSDTKLPARQVDGGRRLLSEVDLNRERRPSITGTSGSSNATHEVALGRSRKFQTVRPISRRTSVISEARSTMTTAHTILRSLQLRARYGHPKSQSLSDFDPSRLSLLDLYTDRKSLASNDSQDELTTRVRSRKDAQDIEDSQLNRRHAIYSESAFLPYITETGPPSARGGGLHAVDEETMSPKPYPACRMQLDQHEQHVSSQAGPETISTRRAKGPDKSFASPTTPRRVPGDLVEIKPIHAPFSHPSLPTKPLNYKKASNTKVFVTGSSLQMGVDTGAYPKIILDIFVDLDVAIREWSTLC</sequence>
<gene>
    <name evidence="2" type="ORF">AAE3_LOCUS1657</name>
</gene>
<proteinExistence type="predicted"/>
<feature type="region of interest" description="Disordered" evidence="1">
    <location>
        <begin position="293"/>
        <end position="315"/>
    </location>
</feature>
<feature type="compositionally biased region" description="Polar residues" evidence="1">
    <location>
        <begin position="374"/>
        <end position="385"/>
    </location>
</feature>
<protein>
    <submittedName>
        <fullName evidence="2">Uncharacterized protein</fullName>
    </submittedName>
</protein>
<evidence type="ECO:0000256" key="1">
    <source>
        <dbReference type="SAM" id="MobiDB-lite"/>
    </source>
</evidence>
<dbReference type="OrthoDB" id="2984700at2759"/>
<keyword evidence="3" id="KW-1185">Reference proteome</keyword>
<evidence type="ECO:0000313" key="3">
    <source>
        <dbReference type="Proteomes" id="UP000467700"/>
    </source>
</evidence>
<feature type="compositionally biased region" description="Polar residues" evidence="1">
    <location>
        <begin position="30"/>
        <end position="42"/>
    </location>
</feature>
<accession>A0A8S0WV76</accession>
<dbReference type="EMBL" id="CACVBS010000024">
    <property type="protein sequence ID" value="CAA7259508.1"/>
    <property type="molecule type" value="Genomic_DNA"/>
</dbReference>
<feature type="region of interest" description="Disordered" evidence="1">
    <location>
        <begin position="372"/>
        <end position="405"/>
    </location>
</feature>
<organism evidence="2 3">
    <name type="scientific">Cyclocybe aegerita</name>
    <name type="common">Black poplar mushroom</name>
    <name type="synonym">Agrocybe aegerita</name>
    <dbReference type="NCBI Taxonomy" id="1973307"/>
    <lineage>
        <taxon>Eukaryota</taxon>
        <taxon>Fungi</taxon>
        <taxon>Dikarya</taxon>
        <taxon>Basidiomycota</taxon>
        <taxon>Agaricomycotina</taxon>
        <taxon>Agaricomycetes</taxon>
        <taxon>Agaricomycetidae</taxon>
        <taxon>Agaricales</taxon>
        <taxon>Agaricineae</taxon>
        <taxon>Bolbitiaceae</taxon>
        <taxon>Cyclocybe</taxon>
    </lineage>
</organism>
<dbReference type="AlphaFoldDB" id="A0A8S0WV76"/>
<dbReference type="Proteomes" id="UP000467700">
    <property type="component" value="Unassembled WGS sequence"/>
</dbReference>
<feature type="region of interest" description="Disordered" evidence="1">
    <location>
        <begin position="27"/>
        <end position="67"/>
    </location>
</feature>
<evidence type="ECO:0000313" key="2">
    <source>
        <dbReference type="EMBL" id="CAA7259508.1"/>
    </source>
</evidence>
<name>A0A8S0WV76_CYCAE</name>